<evidence type="ECO:0000256" key="4">
    <source>
        <dbReference type="ARBA" id="ARBA00022490"/>
    </source>
</evidence>
<dbReference type="VEuPathDB" id="TrichDB:TVAGG3_0389510"/>
<dbReference type="RefSeq" id="XP_001319424.1">
    <property type="nucleotide sequence ID" value="XM_001319389.1"/>
</dbReference>
<dbReference type="Gene3D" id="3.30.450.30">
    <property type="entry name" value="Dynein light chain 2a, cytoplasmic"/>
    <property type="match status" value="1"/>
</dbReference>
<dbReference type="AlphaFoldDB" id="A2EJE4"/>
<evidence type="ECO:0000259" key="11">
    <source>
        <dbReference type="SMART" id="SM00960"/>
    </source>
</evidence>
<evidence type="ECO:0000256" key="2">
    <source>
        <dbReference type="ARBA" id="ARBA00007191"/>
    </source>
</evidence>
<evidence type="ECO:0000256" key="6">
    <source>
        <dbReference type="ARBA" id="ARBA00023017"/>
    </source>
</evidence>
<dbReference type="OrthoDB" id="9985637at2759"/>
<evidence type="ECO:0000313" key="13">
    <source>
        <dbReference type="Proteomes" id="UP000001542"/>
    </source>
</evidence>
<dbReference type="SUPFAM" id="SSF103196">
    <property type="entry name" value="Roadblock/LC7 domain"/>
    <property type="match status" value="1"/>
</dbReference>
<dbReference type="EMBL" id="DS113405">
    <property type="protein sequence ID" value="EAY07201.1"/>
    <property type="molecule type" value="Genomic_DNA"/>
</dbReference>
<evidence type="ECO:0000256" key="1">
    <source>
        <dbReference type="ARBA" id="ARBA00004245"/>
    </source>
</evidence>
<feature type="domain" description="Roadblock/LAMTOR2" evidence="11">
    <location>
        <begin position="4"/>
        <end position="92"/>
    </location>
</feature>
<dbReference type="STRING" id="5722.A2EJE4"/>
<comment type="similarity">
    <text evidence="2 10">Belongs to the GAMAD family.</text>
</comment>
<keyword evidence="3 10" id="KW-0813">Transport</keyword>
<dbReference type="GO" id="GO:0005874">
    <property type="term" value="C:microtubule"/>
    <property type="evidence" value="ECO:0007669"/>
    <property type="project" value="UniProtKB-UniRule"/>
</dbReference>
<evidence type="ECO:0000313" key="12">
    <source>
        <dbReference type="EMBL" id="EAY07201.1"/>
    </source>
</evidence>
<keyword evidence="7 10" id="KW-0505">Motor protein</keyword>
<proteinExistence type="inferred from homology"/>
<dbReference type="GO" id="GO:0005737">
    <property type="term" value="C:cytoplasm"/>
    <property type="evidence" value="ECO:0000318"/>
    <property type="project" value="GO_Central"/>
</dbReference>
<keyword evidence="8 10" id="KW-0206">Cytoskeleton</keyword>
<dbReference type="GO" id="GO:0045505">
    <property type="term" value="F:dynein intermediate chain binding"/>
    <property type="evidence" value="ECO:0000318"/>
    <property type="project" value="GO_Central"/>
</dbReference>
<comment type="function">
    <text evidence="9">Acts as one of several non-catalytic accessory components of the cytoplasmic dynein 1 complex that are thought to be involved in linking dynein to cargos and to adapter proteins that regulate dynein function. Cytoplasmic dynein 1 acts as a motor for the intracellular retrograde motility of vesicles and organelles along microtubules.</text>
</comment>
<gene>
    <name evidence="12" type="ORF">TVAG_050160</name>
</gene>
<evidence type="ECO:0000256" key="8">
    <source>
        <dbReference type="ARBA" id="ARBA00023212"/>
    </source>
</evidence>
<dbReference type="Pfam" id="PF03259">
    <property type="entry name" value="Robl_LC7"/>
    <property type="match status" value="1"/>
</dbReference>
<keyword evidence="6 10" id="KW-0243">Dynein</keyword>
<reference evidence="12" key="1">
    <citation type="submission" date="2006-10" db="EMBL/GenBank/DDBJ databases">
        <authorList>
            <person name="Amadeo P."/>
            <person name="Zhao Q."/>
            <person name="Wortman J."/>
            <person name="Fraser-Liggett C."/>
            <person name="Carlton J."/>
        </authorList>
    </citation>
    <scope>NUCLEOTIDE SEQUENCE</scope>
    <source>
        <strain evidence="12">G3</strain>
    </source>
</reference>
<comment type="subcellular location">
    <subcellularLocation>
        <location evidence="1 10">Cytoplasm</location>
        <location evidence="1 10">Cytoskeleton</location>
    </subcellularLocation>
</comment>
<dbReference type="OMA" id="MDHIANE"/>
<dbReference type="InterPro" id="IPR004942">
    <property type="entry name" value="Roadblock/LAMTOR2_dom"/>
</dbReference>
<protein>
    <recommendedName>
        <fullName evidence="10">Dynein light chain roadblock</fullName>
    </recommendedName>
</protein>
<dbReference type="PANTHER" id="PTHR10779">
    <property type="entry name" value="DYNEIN LIGHT CHAIN ROADBLOCK"/>
    <property type="match status" value="1"/>
</dbReference>
<evidence type="ECO:0000256" key="3">
    <source>
        <dbReference type="ARBA" id="ARBA00022448"/>
    </source>
</evidence>
<reference evidence="12" key="2">
    <citation type="journal article" date="2007" name="Science">
        <title>Draft genome sequence of the sexually transmitted pathogen Trichomonas vaginalis.</title>
        <authorList>
            <person name="Carlton J.M."/>
            <person name="Hirt R.P."/>
            <person name="Silva J.C."/>
            <person name="Delcher A.L."/>
            <person name="Schatz M."/>
            <person name="Zhao Q."/>
            <person name="Wortman J.R."/>
            <person name="Bidwell S.L."/>
            <person name="Alsmark U.C.M."/>
            <person name="Besteiro S."/>
            <person name="Sicheritz-Ponten T."/>
            <person name="Noel C.J."/>
            <person name="Dacks J.B."/>
            <person name="Foster P.G."/>
            <person name="Simillion C."/>
            <person name="Van de Peer Y."/>
            <person name="Miranda-Saavedra D."/>
            <person name="Barton G.J."/>
            <person name="Westrop G.D."/>
            <person name="Mueller S."/>
            <person name="Dessi D."/>
            <person name="Fiori P.L."/>
            <person name="Ren Q."/>
            <person name="Paulsen I."/>
            <person name="Zhang H."/>
            <person name="Bastida-Corcuera F.D."/>
            <person name="Simoes-Barbosa A."/>
            <person name="Brown M.T."/>
            <person name="Hayes R.D."/>
            <person name="Mukherjee M."/>
            <person name="Okumura C.Y."/>
            <person name="Schneider R."/>
            <person name="Smith A.J."/>
            <person name="Vanacova S."/>
            <person name="Villalvazo M."/>
            <person name="Haas B.J."/>
            <person name="Pertea M."/>
            <person name="Feldblyum T.V."/>
            <person name="Utterback T.R."/>
            <person name="Shu C.L."/>
            <person name="Osoegawa K."/>
            <person name="de Jong P.J."/>
            <person name="Hrdy I."/>
            <person name="Horvathova L."/>
            <person name="Zubacova Z."/>
            <person name="Dolezal P."/>
            <person name="Malik S.B."/>
            <person name="Logsdon J.M. Jr."/>
            <person name="Henze K."/>
            <person name="Gupta A."/>
            <person name="Wang C.C."/>
            <person name="Dunne R.L."/>
            <person name="Upcroft J.A."/>
            <person name="Upcroft P."/>
            <person name="White O."/>
            <person name="Salzberg S.L."/>
            <person name="Tang P."/>
            <person name="Chiu C.-H."/>
            <person name="Lee Y.-S."/>
            <person name="Embley T.M."/>
            <person name="Coombs G.H."/>
            <person name="Mottram J.C."/>
            <person name="Tachezy J."/>
            <person name="Fraser-Liggett C.M."/>
            <person name="Johnson P.J."/>
        </authorList>
    </citation>
    <scope>NUCLEOTIDE SEQUENCE [LARGE SCALE GENOMIC DNA]</scope>
    <source>
        <strain evidence="12">G3</strain>
    </source>
</reference>
<evidence type="ECO:0000256" key="9">
    <source>
        <dbReference type="ARBA" id="ARBA00025362"/>
    </source>
</evidence>
<dbReference type="GO" id="GO:0007018">
    <property type="term" value="P:microtubule-based movement"/>
    <property type="evidence" value="ECO:0000318"/>
    <property type="project" value="GO_Central"/>
</dbReference>
<dbReference type="InParanoid" id="A2EJE4"/>
<dbReference type="KEGG" id="tva:4765090"/>
<organism evidence="12 13">
    <name type="scientific">Trichomonas vaginalis (strain ATCC PRA-98 / G3)</name>
    <dbReference type="NCBI Taxonomy" id="412133"/>
    <lineage>
        <taxon>Eukaryota</taxon>
        <taxon>Metamonada</taxon>
        <taxon>Parabasalia</taxon>
        <taxon>Trichomonadida</taxon>
        <taxon>Trichomonadidae</taxon>
        <taxon>Trichomonas</taxon>
    </lineage>
</organism>
<dbReference type="GO" id="GO:0005868">
    <property type="term" value="C:cytoplasmic dynein complex"/>
    <property type="evidence" value="ECO:0000318"/>
    <property type="project" value="GO_Central"/>
</dbReference>
<dbReference type="FunFam" id="3.30.450.30:FF:000011">
    <property type="entry name" value="Dynein light chain roadblock"/>
    <property type="match status" value="1"/>
</dbReference>
<name>A2EJE4_TRIV3</name>
<dbReference type="eggNOG" id="KOG4115">
    <property type="taxonomic scope" value="Eukaryota"/>
</dbReference>
<dbReference type="SMART" id="SM00960">
    <property type="entry name" value="Robl_LC7"/>
    <property type="match status" value="1"/>
</dbReference>
<accession>A2EJE4</accession>
<dbReference type="PIRSF" id="PIRSF009998">
    <property type="entry name" value="DLC7"/>
    <property type="match status" value="1"/>
</dbReference>
<keyword evidence="4 10" id="KW-0963">Cytoplasm</keyword>
<dbReference type="InterPro" id="IPR016561">
    <property type="entry name" value="DYNLRB1/2"/>
</dbReference>
<dbReference type="SMR" id="A2EJE4"/>
<keyword evidence="5 10" id="KW-0493">Microtubule</keyword>
<evidence type="ECO:0000256" key="5">
    <source>
        <dbReference type="ARBA" id="ARBA00022701"/>
    </source>
</evidence>
<dbReference type="Proteomes" id="UP000001542">
    <property type="component" value="Unassembled WGS sequence"/>
</dbReference>
<keyword evidence="13" id="KW-1185">Reference proteome</keyword>
<evidence type="ECO:0000256" key="7">
    <source>
        <dbReference type="ARBA" id="ARBA00023175"/>
    </source>
</evidence>
<sequence length="99" mass="11169">MSDIIETLKRIEANKSVIGTLVLDAEYKVIHSAFKNSDPAKYAEKLPPLLERAASMVKDCDPDNSLTFLRIRTEKLEILISPTDEYTLIVVQNMVMIDS</sequence>
<dbReference type="VEuPathDB" id="TrichDB:TVAG_050160"/>
<evidence type="ECO:0000256" key="10">
    <source>
        <dbReference type="PIRNR" id="PIRNR009998"/>
    </source>
</evidence>